<dbReference type="PANTHER" id="PTHR46835">
    <property type="entry name" value="BASIC-LEUCINE ZIPPER (BZIP) TRANSCRIPTION FACTOR FAMILY PROTEIN-RELATED"/>
    <property type="match status" value="1"/>
</dbReference>
<dbReference type="EMBL" id="JACGWJ010000031">
    <property type="protein sequence ID" value="KAL0299110.1"/>
    <property type="molecule type" value="Genomic_DNA"/>
</dbReference>
<accession>A0AAW2JZG4</accession>
<organism evidence="1">
    <name type="scientific">Sesamum radiatum</name>
    <name type="common">Black benniseed</name>
    <dbReference type="NCBI Taxonomy" id="300843"/>
    <lineage>
        <taxon>Eukaryota</taxon>
        <taxon>Viridiplantae</taxon>
        <taxon>Streptophyta</taxon>
        <taxon>Embryophyta</taxon>
        <taxon>Tracheophyta</taxon>
        <taxon>Spermatophyta</taxon>
        <taxon>Magnoliopsida</taxon>
        <taxon>eudicotyledons</taxon>
        <taxon>Gunneridae</taxon>
        <taxon>Pentapetalae</taxon>
        <taxon>asterids</taxon>
        <taxon>lamiids</taxon>
        <taxon>Lamiales</taxon>
        <taxon>Pedaliaceae</taxon>
        <taxon>Sesamum</taxon>
    </lineage>
</organism>
<sequence length="98" mass="11088">MAQNLGSELAVTVASIIQQNAALSMENNTLKQQLLRMQRQKFIVDNEFQSLKKEVGRLKTSLTVSANNNVYNRSSFAANLAHSDAMWEMLDMRKLDLN</sequence>
<dbReference type="InterPro" id="IPR044797">
    <property type="entry name" value="At4g06598-like"/>
</dbReference>
<evidence type="ECO:0000313" key="1">
    <source>
        <dbReference type="EMBL" id="KAL0299110.1"/>
    </source>
</evidence>
<reference evidence="1" key="2">
    <citation type="journal article" date="2024" name="Plant">
        <title>Genomic evolution and insights into agronomic trait innovations of Sesamum species.</title>
        <authorList>
            <person name="Miao H."/>
            <person name="Wang L."/>
            <person name="Qu L."/>
            <person name="Liu H."/>
            <person name="Sun Y."/>
            <person name="Le M."/>
            <person name="Wang Q."/>
            <person name="Wei S."/>
            <person name="Zheng Y."/>
            <person name="Lin W."/>
            <person name="Duan Y."/>
            <person name="Cao H."/>
            <person name="Xiong S."/>
            <person name="Wang X."/>
            <person name="Wei L."/>
            <person name="Li C."/>
            <person name="Ma Q."/>
            <person name="Ju M."/>
            <person name="Zhao R."/>
            <person name="Li G."/>
            <person name="Mu C."/>
            <person name="Tian Q."/>
            <person name="Mei H."/>
            <person name="Zhang T."/>
            <person name="Gao T."/>
            <person name="Zhang H."/>
        </authorList>
    </citation>
    <scope>NUCLEOTIDE SEQUENCE</scope>
    <source>
        <strain evidence="1">G02</strain>
    </source>
</reference>
<gene>
    <name evidence="1" type="ORF">Sradi_6570800</name>
</gene>
<protein>
    <submittedName>
        <fullName evidence="1">Uncharacterized protein</fullName>
    </submittedName>
</protein>
<reference evidence="1" key="1">
    <citation type="submission" date="2020-06" db="EMBL/GenBank/DDBJ databases">
        <authorList>
            <person name="Li T."/>
            <person name="Hu X."/>
            <person name="Zhang T."/>
            <person name="Song X."/>
            <person name="Zhang H."/>
            <person name="Dai N."/>
            <person name="Sheng W."/>
            <person name="Hou X."/>
            <person name="Wei L."/>
        </authorList>
    </citation>
    <scope>NUCLEOTIDE SEQUENCE</scope>
    <source>
        <strain evidence="1">G02</strain>
        <tissue evidence="1">Leaf</tissue>
    </source>
</reference>
<name>A0AAW2JZG4_SESRA</name>
<dbReference type="AlphaFoldDB" id="A0AAW2JZG4"/>
<dbReference type="PANTHER" id="PTHR46835:SF4">
    <property type="entry name" value="B-ZIP PROTEIN"/>
    <property type="match status" value="1"/>
</dbReference>
<proteinExistence type="predicted"/>
<comment type="caution">
    <text evidence="1">The sequence shown here is derived from an EMBL/GenBank/DDBJ whole genome shotgun (WGS) entry which is preliminary data.</text>
</comment>